<dbReference type="GO" id="GO:0009279">
    <property type="term" value="C:cell outer membrane"/>
    <property type="evidence" value="ECO:0007669"/>
    <property type="project" value="UniProtKB-SubCell"/>
</dbReference>
<evidence type="ECO:0000256" key="9">
    <source>
        <dbReference type="RuleBase" id="RU003357"/>
    </source>
</evidence>
<organism evidence="13 14">
    <name type="scientific">Tsuneonella dongtanensis</name>
    <dbReference type="NCBI Taxonomy" id="692370"/>
    <lineage>
        <taxon>Bacteria</taxon>
        <taxon>Pseudomonadati</taxon>
        <taxon>Pseudomonadota</taxon>
        <taxon>Alphaproteobacteria</taxon>
        <taxon>Sphingomonadales</taxon>
        <taxon>Erythrobacteraceae</taxon>
        <taxon>Tsuneonella</taxon>
    </lineage>
</organism>
<dbReference type="RefSeq" id="WP_198152625.1">
    <property type="nucleotide sequence ID" value="NZ_CP016591.1"/>
</dbReference>
<keyword evidence="14" id="KW-1185">Reference proteome</keyword>
<sequence length="1123" mass="119963">MTKTILKAALRGSSYLCSVALITVAAPQVALAQDAAPDCVDADSDGACDAVETADSGASIIVTGSRIAKPTLESTVPILSVAGESFIEQGTNNIGDTLNELPQLRSTRQSNNSATGIGIAGLNLLDLRGLGTNRTLVLVNGRRHVAADLTSNASSPDINTLPLDLVERVDIVTGGNSAIYGSDAIAGVVNFVLKRDFDGVQLRGGAGVSMPGGYGGNQFVSAVVGKNFADGRGNITLHGEYSRQDRILASQIPNLRTVEGLNIVDADPGTALNGSDGNPDSQYFTNIRQRNSSRYGLVIISQPNANPACGLGAGTTATNGTAFNCLLAFDAFGNLAPSNETVRFGTGPIGGAANATNLDTSREGDIYSILPRQSRYNANLLAHYEFSEALDAFVEAKFVRVNSFGSGTGYAGISGSFGTGFDQRERIRLDNPYLTTAQRTTIANALLASGCRSSLTQACSTTTSAAGYNGFLDAGQIAAINAGTYRFSLARLNVAGTPRDERFQRDTFRVVAGLRGTFMDDWTYEISGNYGRMEESTVTRGFIDAQRLALSLDAGFNPATNRIQCRSQYDPAAAVAYDRGVFQAGGTSRGNADQLARLAADIAACVPFNPFGDADNKAAQAYFVRPSFNEGWITQKVVSGFVSGDSSEFLNLWGGPVSFALGAEYREEDIYLKQDDFAGTAGNTNNVVLGPSGVFTDPPKFTVKEAFGEIRIPILADRPFFEELTLSGAGRVAKYQGGVGTVWAYNAGVDYAPVRDIRFRANYSRAVRAPFLSETSGALVNNFSPNFQDPCQPSQIGTGTQFRNANCTADLGGLPARNGAYSLKVVSGPNPNLQAENSDSWTFGAVLQPRWIPNLSLTVDYYDITVNGIIASPSAQQIANSCYDQPTLDNVFCRTFSRFRGPGVGPDSEVPGEILSNSLLQSPLNYASRTRRGIDTQLDYRTSLTDDVNLRLFAIWTHNLEINNYENPADPTFTNRILGELGDPEDEFRIDTDLSVGAFTFGHSLRYIGKMTVGAWENYFPLDNRAPQNLDASPIRYYPEVFYHNFRLEWDVNGEEGDGNLGRDLNFYVGVDNAFNKVPPLGASGSGAGGGGGGADRPGSANTTGAIYDVRGRQFYAGVKMKF</sequence>
<feature type="signal peptide" evidence="10">
    <location>
        <begin position="1"/>
        <end position="32"/>
    </location>
</feature>
<keyword evidence="4 8" id="KW-0812">Transmembrane</keyword>
<evidence type="ECO:0000256" key="6">
    <source>
        <dbReference type="ARBA" id="ARBA00023136"/>
    </source>
</evidence>
<keyword evidence="10" id="KW-0732">Signal</keyword>
<dbReference type="PATRIC" id="fig|692370.5.peg.2850"/>
<evidence type="ECO:0000313" key="14">
    <source>
        <dbReference type="Proteomes" id="UP000092932"/>
    </source>
</evidence>
<evidence type="ECO:0000259" key="11">
    <source>
        <dbReference type="Pfam" id="PF00593"/>
    </source>
</evidence>
<dbReference type="PROSITE" id="PS52016">
    <property type="entry name" value="TONB_DEPENDENT_REC_3"/>
    <property type="match status" value="1"/>
</dbReference>
<dbReference type="SUPFAM" id="SSF56935">
    <property type="entry name" value="Porins"/>
    <property type="match status" value="1"/>
</dbReference>
<reference evidence="13 14" key="1">
    <citation type="submission" date="2016-07" db="EMBL/GenBank/DDBJ databases">
        <title>Complete genome sequence of Altererythrobacter dongtanensis KCTC 22672, a type strain with esterase isolated from tidal flat.</title>
        <authorList>
            <person name="Cheng H."/>
            <person name="Wu Y.-H."/>
            <person name="Zhou P."/>
            <person name="Huo Y.-Y."/>
            <person name="Wang C.-S."/>
            <person name="Xu X.-W."/>
        </authorList>
    </citation>
    <scope>NUCLEOTIDE SEQUENCE [LARGE SCALE GENOMIC DNA]</scope>
    <source>
        <strain evidence="13 14">KCTC 22672</strain>
    </source>
</reference>
<keyword evidence="5 9" id="KW-0798">TonB box</keyword>
<evidence type="ECO:0000256" key="10">
    <source>
        <dbReference type="SAM" id="SignalP"/>
    </source>
</evidence>
<evidence type="ECO:0000256" key="5">
    <source>
        <dbReference type="ARBA" id="ARBA00023077"/>
    </source>
</evidence>
<dbReference type="PANTHER" id="PTHR47234:SF2">
    <property type="entry name" value="TONB-DEPENDENT RECEPTOR"/>
    <property type="match status" value="1"/>
</dbReference>
<accession>A0A1B2AGR6</accession>
<dbReference type="Gene3D" id="2.170.130.10">
    <property type="entry name" value="TonB-dependent receptor, plug domain"/>
    <property type="match status" value="1"/>
</dbReference>
<dbReference type="InterPro" id="IPR000531">
    <property type="entry name" value="Beta-barrel_TonB"/>
</dbReference>
<dbReference type="InterPro" id="IPR036942">
    <property type="entry name" value="Beta-barrel_TonB_sf"/>
</dbReference>
<evidence type="ECO:0000256" key="8">
    <source>
        <dbReference type="PROSITE-ProRule" id="PRU01360"/>
    </source>
</evidence>
<dbReference type="PANTHER" id="PTHR47234">
    <property type="match status" value="1"/>
</dbReference>
<comment type="similarity">
    <text evidence="8 9">Belongs to the TonB-dependent receptor family.</text>
</comment>
<dbReference type="STRING" id="692370.A6F68_02841"/>
<evidence type="ECO:0000256" key="4">
    <source>
        <dbReference type="ARBA" id="ARBA00022692"/>
    </source>
</evidence>
<keyword evidence="6 8" id="KW-0472">Membrane</keyword>
<dbReference type="Proteomes" id="UP000092932">
    <property type="component" value="Chromosome"/>
</dbReference>
<evidence type="ECO:0000256" key="7">
    <source>
        <dbReference type="ARBA" id="ARBA00023237"/>
    </source>
</evidence>
<comment type="subcellular location">
    <subcellularLocation>
        <location evidence="1 8">Cell outer membrane</location>
        <topology evidence="1 8">Multi-pass membrane protein</topology>
    </subcellularLocation>
</comment>
<dbReference type="InterPro" id="IPR037066">
    <property type="entry name" value="Plug_dom_sf"/>
</dbReference>
<evidence type="ECO:0000256" key="3">
    <source>
        <dbReference type="ARBA" id="ARBA00022452"/>
    </source>
</evidence>
<dbReference type="Pfam" id="PF07715">
    <property type="entry name" value="Plug"/>
    <property type="match status" value="1"/>
</dbReference>
<feature type="chain" id="PRO_5008534247" evidence="10">
    <location>
        <begin position="33"/>
        <end position="1123"/>
    </location>
</feature>
<gene>
    <name evidence="13" type="primary">cirA_13</name>
    <name evidence="13" type="ORF">A6F68_02841</name>
</gene>
<dbReference type="Pfam" id="PF00593">
    <property type="entry name" value="TonB_dep_Rec_b-barrel"/>
    <property type="match status" value="1"/>
</dbReference>
<proteinExistence type="inferred from homology"/>
<keyword evidence="13" id="KW-0675">Receptor</keyword>
<protein>
    <submittedName>
        <fullName evidence="13">Colicin I receptor</fullName>
    </submittedName>
</protein>
<dbReference type="EMBL" id="CP016591">
    <property type="protein sequence ID" value="ANY21330.1"/>
    <property type="molecule type" value="Genomic_DNA"/>
</dbReference>
<keyword evidence="3 8" id="KW-1134">Transmembrane beta strand</keyword>
<feature type="domain" description="TonB-dependent receptor-like beta-barrel" evidence="11">
    <location>
        <begin position="507"/>
        <end position="1073"/>
    </location>
</feature>
<name>A0A1B2AGR6_9SPHN</name>
<evidence type="ECO:0000256" key="1">
    <source>
        <dbReference type="ARBA" id="ARBA00004571"/>
    </source>
</evidence>
<evidence type="ECO:0000256" key="2">
    <source>
        <dbReference type="ARBA" id="ARBA00022448"/>
    </source>
</evidence>
<dbReference type="InterPro" id="IPR039426">
    <property type="entry name" value="TonB-dep_rcpt-like"/>
</dbReference>
<dbReference type="Gene3D" id="2.40.170.20">
    <property type="entry name" value="TonB-dependent receptor, beta-barrel domain"/>
    <property type="match status" value="1"/>
</dbReference>
<feature type="domain" description="TonB-dependent receptor plug" evidence="12">
    <location>
        <begin position="73"/>
        <end position="188"/>
    </location>
</feature>
<keyword evidence="2 8" id="KW-0813">Transport</keyword>
<dbReference type="KEGG" id="ado:A6F68_02841"/>
<dbReference type="AlphaFoldDB" id="A0A1B2AGR6"/>
<dbReference type="InterPro" id="IPR012910">
    <property type="entry name" value="Plug_dom"/>
</dbReference>
<evidence type="ECO:0000259" key="12">
    <source>
        <dbReference type="Pfam" id="PF07715"/>
    </source>
</evidence>
<keyword evidence="7 8" id="KW-0998">Cell outer membrane</keyword>
<evidence type="ECO:0000313" key="13">
    <source>
        <dbReference type="EMBL" id="ANY21330.1"/>
    </source>
</evidence>